<dbReference type="Pfam" id="PF06698">
    <property type="entry name" value="DUF1192"/>
    <property type="match status" value="1"/>
</dbReference>
<feature type="coiled-coil region" evidence="1">
    <location>
        <begin position="28"/>
        <end position="55"/>
    </location>
</feature>
<dbReference type="RefSeq" id="WP_265682803.1">
    <property type="nucleotide sequence ID" value="NZ_CP120863.1"/>
</dbReference>
<dbReference type="InterPro" id="IPR009579">
    <property type="entry name" value="DUF1192"/>
</dbReference>
<proteinExistence type="predicted"/>
<protein>
    <submittedName>
        <fullName evidence="2">DUF1192 domain-containing protein</fullName>
    </submittedName>
</protein>
<name>A0ABY8FDM7_9HYPH</name>
<reference evidence="2 3" key="1">
    <citation type="submission" date="2023-03" db="EMBL/GenBank/DDBJ databases">
        <title>Roseibium porphyridii sp. nov. and Roseibium rhodosorbium sp. nov. isolated from marine algae, Porphyridium cruentum and Rhodosorus marinus, respectively.</title>
        <authorList>
            <person name="Lee M.W."/>
            <person name="Choi B.J."/>
            <person name="Lee J.K."/>
            <person name="Choi D.G."/>
            <person name="Baek J.H."/>
            <person name="Bayburt H."/>
            <person name="Kim J.M."/>
            <person name="Han D.M."/>
            <person name="Kim K.H."/>
            <person name="Jeon C.O."/>
        </authorList>
    </citation>
    <scope>NUCLEOTIDE SEQUENCE [LARGE SCALE GENOMIC DNA]</scope>
    <source>
        <strain evidence="2 3">KMA01</strain>
    </source>
</reference>
<evidence type="ECO:0000313" key="3">
    <source>
        <dbReference type="Proteomes" id="UP001209803"/>
    </source>
</evidence>
<sequence length="65" mass="7558">MSLFDEDVPKKPEADPITVGEDISRHSENDLNERIEALREEINRTQKELEQRGTIRDAANSFFQK</sequence>
<dbReference type="Proteomes" id="UP001209803">
    <property type="component" value="Chromosome"/>
</dbReference>
<keyword evidence="1" id="KW-0175">Coiled coil</keyword>
<organism evidence="2 3">
    <name type="scientific">Roseibium porphyridii</name>
    <dbReference type="NCBI Taxonomy" id="2866279"/>
    <lineage>
        <taxon>Bacteria</taxon>
        <taxon>Pseudomonadati</taxon>
        <taxon>Pseudomonadota</taxon>
        <taxon>Alphaproteobacteria</taxon>
        <taxon>Hyphomicrobiales</taxon>
        <taxon>Stappiaceae</taxon>
        <taxon>Roseibium</taxon>
    </lineage>
</organism>
<gene>
    <name evidence="2" type="ORF">K1718_05080</name>
</gene>
<accession>A0ABY8FDM7</accession>
<dbReference type="EMBL" id="CP120863">
    <property type="protein sequence ID" value="WFE90723.1"/>
    <property type="molecule type" value="Genomic_DNA"/>
</dbReference>
<keyword evidence="3" id="KW-1185">Reference proteome</keyword>
<evidence type="ECO:0000313" key="2">
    <source>
        <dbReference type="EMBL" id="WFE90723.1"/>
    </source>
</evidence>
<evidence type="ECO:0000256" key="1">
    <source>
        <dbReference type="SAM" id="Coils"/>
    </source>
</evidence>